<sequence>MQSQVYDVTAAFEQHFITVDDNGAKRSRRFTTWENVEAEIHAFSVETYTIWSVRDSKIVKGTYEWRRYQCRFAGFVIRPRAPVRASRTCSTNCGAQFTIARRRRGIRGGEPVFIVRVKYNMQHNHPLNGLDYALDPTQRRLSEDEEREISYLIGDSAAPEVVISYVLKHFGKVITSHDLANIRSRLRRKLENRALM</sequence>
<dbReference type="EMBL" id="CAXLJL010000115">
    <property type="protein sequence ID" value="CAL5132132.1"/>
    <property type="molecule type" value="Genomic_DNA"/>
</dbReference>
<accession>A0AAV2T3V1</accession>
<name>A0AAV2T3V1_CALDB</name>
<evidence type="ECO:0000313" key="3">
    <source>
        <dbReference type="Proteomes" id="UP001497525"/>
    </source>
</evidence>
<proteinExistence type="predicted"/>
<evidence type="ECO:0000313" key="2">
    <source>
        <dbReference type="EMBL" id="CAL5132132.1"/>
    </source>
</evidence>
<organism evidence="2 3">
    <name type="scientific">Calicophoron daubneyi</name>
    <name type="common">Rumen fluke</name>
    <name type="synonym">Paramphistomum daubneyi</name>
    <dbReference type="NCBI Taxonomy" id="300641"/>
    <lineage>
        <taxon>Eukaryota</taxon>
        <taxon>Metazoa</taxon>
        <taxon>Spiralia</taxon>
        <taxon>Lophotrochozoa</taxon>
        <taxon>Platyhelminthes</taxon>
        <taxon>Trematoda</taxon>
        <taxon>Digenea</taxon>
        <taxon>Plagiorchiida</taxon>
        <taxon>Pronocephalata</taxon>
        <taxon>Paramphistomoidea</taxon>
        <taxon>Paramphistomidae</taxon>
        <taxon>Calicophoron</taxon>
    </lineage>
</organism>
<dbReference type="EMBL" id="CAXLJL010000115">
    <property type="protein sequence ID" value="CAL5132131.1"/>
    <property type="molecule type" value="Genomic_DNA"/>
</dbReference>
<reference evidence="2" key="1">
    <citation type="submission" date="2024-06" db="EMBL/GenBank/DDBJ databases">
        <authorList>
            <person name="Liu X."/>
            <person name="Lenzi L."/>
            <person name="Haldenby T S."/>
            <person name="Uol C."/>
        </authorList>
    </citation>
    <scope>NUCLEOTIDE SEQUENCE</scope>
</reference>
<gene>
    <name evidence="1" type="ORF">CDAUBV1_LOCUS4641</name>
    <name evidence="2" type="ORF">CDAUBV1_LOCUS4642</name>
</gene>
<evidence type="ECO:0008006" key="4">
    <source>
        <dbReference type="Google" id="ProtNLM"/>
    </source>
</evidence>
<protein>
    <recommendedName>
        <fullName evidence="4">FAR1 domain-containing protein</fullName>
    </recommendedName>
</protein>
<dbReference type="AlphaFoldDB" id="A0AAV2T3V1"/>
<comment type="caution">
    <text evidence="2">The sequence shown here is derived from an EMBL/GenBank/DDBJ whole genome shotgun (WGS) entry which is preliminary data.</text>
</comment>
<dbReference type="Proteomes" id="UP001497525">
    <property type="component" value="Unassembled WGS sequence"/>
</dbReference>
<evidence type="ECO:0000313" key="1">
    <source>
        <dbReference type="EMBL" id="CAL5132131.1"/>
    </source>
</evidence>